<dbReference type="Gene3D" id="3.90.79.10">
    <property type="entry name" value="Nucleoside Triphosphate Pyrophosphohydrolase"/>
    <property type="match status" value="1"/>
</dbReference>
<sequence length="139" mass="14574">MAGLIRVVCAAVIRDGRLLLVRKRGTTAFMLPGGKPEPAEAPLAALHREIREELGCGLMAGPELPGTFRDVAANEPDHIVQARIWPARLDGAPVAAAEIAELRWAHANEMAALPLAPLMHGSVLAALVQAGLMPQAAVA</sequence>
<dbReference type="InterPro" id="IPR020084">
    <property type="entry name" value="NUDIX_hydrolase_CS"/>
</dbReference>
<dbReference type="Proteomes" id="UP000427842">
    <property type="component" value="Unassembled WGS sequence"/>
</dbReference>
<comment type="cofactor">
    <cofactor evidence="1">
        <name>Mg(2+)</name>
        <dbReference type="ChEBI" id="CHEBI:18420"/>
    </cofactor>
</comment>
<evidence type="ECO:0000256" key="2">
    <source>
        <dbReference type="ARBA" id="ARBA00022801"/>
    </source>
</evidence>
<gene>
    <name evidence="4" type="ORF">D3W54_11515</name>
</gene>
<dbReference type="EMBL" id="QYAZ01000001">
    <property type="protein sequence ID" value="KAB8124700.1"/>
    <property type="molecule type" value="Genomic_DNA"/>
</dbReference>
<dbReference type="Pfam" id="PF00293">
    <property type="entry name" value="NUDIX"/>
    <property type="match status" value="1"/>
</dbReference>
<dbReference type="CDD" id="cd04690">
    <property type="entry name" value="NUDIX_Hydrolase"/>
    <property type="match status" value="1"/>
</dbReference>
<evidence type="ECO:0000313" key="4">
    <source>
        <dbReference type="EMBL" id="KAB8124700.1"/>
    </source>
</evidence>
<dbReference type="PANTHER" id="PTHR43046">
    <property type="entry name" value="GDP-MANNOSE MANNOSYL HYDROLASE"/>
    <property type="match status" value="1"/>
</dbReference>
<keyword evidence="5" id="KW-1185">Reference proteome</keyword>
<evidence type="ECO:0000313" key="5">
    <source>
        <dbReference type="Proteomes" id="UP000427842"/>
    </source>
</evidence>
<reference evidence="4 5" key="1">
    <citation type="submission" date="2018-09" db="EMBL/GenBank/DDBJ databases">
        <title>Genome sequence and characterization of the bcs clusters for the production of nanocellulose from the low pH resistant strain Komagataeibacter medellinensis ID13488.</title>
        <authorList>
            <person name="Hernandez-Arriaga A.M."/>
            <person name="Del Cerro C."/>
            <person name="Urbina L."/>
            <person name="Eceiza A."/>
            <person name="Retegi A."/>
            <person name="Prieto M.A."/>
        </authorList>
    </citation>
    <scope>NUCLEOTIDE SEQUENCE [LARGE SCALE GENOMIC DNA]</scope>
    <source>
        <strain evidence="4 5">ID13488</strain>
    </source>
</reference>
<dbReference type="PROSITE" id="PS51462">
    <property type="entry name" value="NUDIX"/>
    <property type="match status" value="1"/>
</dbReference>
<name>A0ABQ6VWY1_9PROT</name>
<dbReference type="InterPro" id="IPR015797">
    <property type="entry name" value="NUDIX_hydrolase-like_dom_sf"/>
</dbReference>
<dbReference type="RefSeq" id="WP_153470842.1">
    <property type="nucleotide sequence ID" value="NZ_QYAZ01000001.1"/>
</dbReference>
<protein>
    <submittedName>
        <fullName evidence="4">NUDIX domain-containing protein</fullName>
    </submittedName>
</protein>
<evidence type="ECO:0000256" key="1">
    <source>
        <dbReference type="ARBA" id="ARBA00001946"/>
    </source>
</evidence>
<dbReference type="InterPro" id="IPR000086">
    <property type="entry name" value="NUDIX_hydrolase_dom"/>
</dbReference>
<dbReference type="PANTHER" id="PTHR43046:SF2">
    <property type="entry name" value="8-OXO-DGTP DIPHOSPHATASE-RELATED"/>
    <property type="match status" value="1"/>
</dbReference>
<evidence type="ECO:0000259" key="3">
    <source>
        <dbReference type="PROSITE" id="PS51462"/>
    </source>
</evidence>
<dbReference type="PROSITE" id="PS00893">
    <property type="entry name" value="NUDIX_BOX"/>
    <property type="match status" value="1"/>
</dbReference>
<organism evidence="4 5">
    <name type="scientific">Komagataeibacter medellinensis</name>
    <dbReference type="NCBI Taxonomy" id="1177712"/>
    <lineage>
        <taxon>Bacteria</taxon>
        <taxon>Pseudomonadati</taxon>
        <taxon>Pseudomonadota</taxon>
        <taxon>Alphaproteobacteria</taxon>
        <taxon>Acetobacterales</taxon>
        <taxon>Acetobacteraceae</taxon>
        <taxon>Komagataeibacter</taxon>
    </lineage>
</organism>
<feature type="domain" description="Nudix hydrolase" evidence="3">
    <location>
        <begin position="3"/>
        <end position="127"/>
    </location>
</feature>
<accession>A0ABQ6VWY1</accession>
<comment type="caution">
    <text evidence="4">The sequence shown here is derived from an EMBL/GenBank/DDBJ whole genome shotgun (WGS) entry which is preliminary data.</text>
</comment>
<proteinExistence type="predicted"/>
<dbReference type="SUPFAM" id="SSF55811">
    <property type="entry name" value="Nudix"/>
    <property type="match status" value="1"/>
</dbReference>
<keyword evidence="2" id="KW-0378">Hydrolase</keyword>